<keyword evidence="4" id="KW-0963">Cytoplasm</keyword>
<evidence type="ECO:0000256" key="5">
    <source>
        <dbReference type="ARBA" id="ARBA00022723"/>
    </source>
</evidence>
<organism evidence="15">
    <name type="scientific">Haliotis discus discus</name>
    <name type="common">disc abalone</name>
    <dbReference type="NCBI Taxonomy" id="91233"/>
    <lineage>
        <taxon>Eukaryota</taxon>
        <taxon>Metazoa</taxon>
        <taxon>Spiralia</taxon>
        <taxon>Lophotrochozoa</taxon>
        <taxon>Mollusca</taxon>
        <taxon>Gastropoda</taxon>
        <taxon>Vetigastropoda</taxon>
        <taxon>Lepetellida</taxon>
        <taxon>Haliotoidea</taxon>
        <taxon>Haliotidae</taxon>
        <taxon>Haliotis</taxon>
    </lineage>
</organism>
<dbReference type="SMR" id="Q0PKG1"/>
<proteinExistence type="evidence at transcript level"/>
<dbReference type="Gene3D" id="1.20.1260.10">
    <property type="match status" value="1"/>
</dbReference>
<comment type="function">
    <text evidence="12">Stores iron in a soluble, non-toxic, readily available form. Important for iron homeostasis. Iron is taken up in the ferrous form and deposited as ferric hydroxides after oxidation.</text>
</comment>
<keyword evidence="13" id="KW-0732">Signal</keyword>
<evidence type="ECO:0000256" key="12">
    <source>
        <dbReference type="RuleBase" id="RU361145"/>
    </source>
</evidence>
<keyword evidence="8" id="KW-0968">Cytoplasmic vesicle</keyword>
<comment type="catalytic activity">
    <reaction evidence="10 12">
        <text>4 Fe(2+) + O2 + 4 H(+) = 4 Fe(3+) + 2 H2O</text>
        <dbReference type="Rhea" id="RHEA:11148"/>
        <dbReference type="ChEBI" id="CHEBI:15377"/>
        <dbReference type="ChEBI" id="CHEBI:15378"/>
        <dbReference type="ChEBI" id="CHEBI:15379"/>
        <dbReference type="ChEBI" id="CHEBI:29033"/>
        <dbReference type="ChEBI" id="CHEBI:29034"/>
        <dbReference type="EC" id="1.16.3.1"/>
    </reaction>
</comment>
<feature type="chain" id="PRO_5004175572" description="Ferritin" evidence="13">
    <location>
        <begin position="21"/>
        <end position="207"/>
    </location>
</feature>
<evidence type="ECO:0000256" key="1">
    <source>
        <dbReference type="ARBA" id="ARBA00004541"/>
    </source>
</evidence>
<comment type="subcellular location">
    <subcellularLocation>
        <location evidence="1">Cytoplasmic vesicle</location>
    </subcellularLocation>
</comment>
<sequence>MKTVLLSSIVIACTLLGARAFFYGEEEGNGVGTQKGQQEVPLVSQNFATKVINELNDRLNGSLVASYVYLSMAYWFDRADMALPGFHKYFLAASHKARNEAEAIMKYINRRGGYIRLKNLKSPITVWRDGLKAMEYALGMEKDLNKNMLKTHTVASNDPHVTHFLEDRFLETKVDVIKELGEYVTRLKSFTKDYSLGEYILDKDLHD</sequence>
<dbReference type="InterPro" id="IPR012347">
    <property type="entry name" value="Ferritin-like"/>
</dbReference>
<keyword evidence="6 12" id="KW-0560">Oxidoreductase</keyword>
<dbReference type="InterPro" id="IPR009078">
    <property type="entry name" value="Ferritin-like_SF"/>
</dbReference>
<evidence type="ECO:0000256" key="2">
    <source>
        <dbReference type="ARBA" id="ARBA00007513"/>
    </source>
</evidence>
<dbReference type="GO" id="GO:0006879">
    <property type="term" value="P:intracellular iron ion homeostasis"/>
    <property type="evidence" value="ECO:0007669"/>
    <property type="project" value="UniProtKB-KW"/>
</dbReference>
<evidence type="ECO:0000259" key="14">
    <source>
        <dbReference type="PROSITE" id="PS50905"/>
    </source>
</evidence>
<dbReference type="GO" id="GO:0031410">
    <property type="term" value="C:cytoplasmic vesicle"/>
    <property type="evidence" value="ECO:0007669"/>
    <property type="project" value="UniProtKB-SubCell"/>
</dbReference>
<comment type="similarity">
    <text evidence="2 12">Belongs to the ferritin family.</text>
</comment>
<evidence type="ECO:0000256" key="10">
    <source>
        <dbReference type="ARBA" id="ARBA00047990"/>
    </source>
</evidence>
<dbReference type="EMBL" id="DQ821493">
    <property type="protein sequence ID" value="ABG88845.1"/>
    <property type="molecule type" value="mRNA"/>
</dbReference>
<dbReference type="GO" id="GO:0004322">
    <property type="term" value="F:ferroxidase activity"/>
    <property type="evidence" value="ECO:0007669"/>
    <property type="project" value="UniProtKB-EC"/>
</dbReference>
<name>Q0PKG1_HALDI</name>
<dbReference type="InterPro" id="IPR014034">
    <property type="entry name" value="Ferritin_CS"/>
</dbReference>
<dbReference type="PROSITE" id="PS00204">
    <property type="entry name" value="FERRITIN_2"/>
    <property type="match status" value="1"/>
</dbReference>
<feature type="binding site" evidence="11">
    <location>
        <position position="141"/>
    </location>
    <ligand>
        <name>Fe cation</name>
        <dbReference type="ChEBI" id="CHEBI:24875"/>
        <label>1</label>
    </ligand>
</feature>
<evidence type="ECO:0000256" key="4">
    <source>
        <dbReference type="ARBA" id="ARBA00022490"/>
    </source>
</evidence>
<reference evidence="15" key="1">
    <citation type="journal article" date="2007" name="Fish Shellfish Immunol.">
        <title>Two ferritin subunits from disk abalone (Haliotis discus discus): cloning, characterization and expression analysis.</title>
        <authorList>
            <person name="De Zoysa M."/>
            <person name="Lee J."/>
        </authorList>
    </citation>
    <scope>NUCLEOTIDE SEQUENCE</scope>
</reference>
<evidence type="ECO:0000256" key="13">
    <source>
        <dbReference type="SAM" id="SignalP"/>
    </source>
</evidence>
<keyword evidence="7 11" id="KW-0408">Iron</keyword>
<evidence type="ECO:0000256" key="11">
    <source>
        <dbReference type="PIRSR" id="PIRSR601519-1"/>
    </source>
</evidence>
<dbReference type="CDD" id="cd01056">
    <property type="entry name" value="Euk_Ferritin"/>
    <property type="match status" value="1"/>
</dbReference>
<protein>
    <recommendedName>
        <fullName evidence="12">Ferritin</fullName>
        <ecNumber evidence="12">1.16.3.1</ecNumber>
    </recommendedName>
</protein>
<evidence type="ECO:0000256" key="7">
    <source>
        <dbReference type="ARBA" id="ARBA00023004"/>
    </source>
</evidence>
<feature type="domain" description="Ferritin-like diiron" evidence="14">
    <location>
        <begin position="45"/>
        <end position="191"/>
    </location>
</feature>
<evidence type="ECO:0000256" key="9">
    <source>
        <dbReference type="ARBA" id="ARBA00025111"/>
    </source>
</evidence>
<dbReference type="GO" id="GO:0006826">
    <property type="term" value="P:iron ion transport"/>
    <property type="evidence" value="ECO:0007669"/>
    <property type="project" value="InterPro"/>
</dbReference>
<comment type="function">
    <text evidence="9">Stores iron in a soluble, non-toxic, readily available form. Important for iron homeostasis. Has ferroxidase activity. Iron is taken up in the ferrous form and deposited as ferric hydroxides after oxidation.</text>
</comment>
<dbReference type="GO" id="GO:0008199">
    <property type="term" value="F:ferric iron binding"/>
    <property type="evidence" value="ECO:0007669"/>
    <property type="project" value="InterPro"/>
</dbReference>
<dbReference type="AlphaFoldDB" id="Q0PKG1"/>
<dbReference type="InterPro" id="IPR008331">
    <property type="entry name" value="Ferritin_DPS_dom"/>
</dbReference>
<dbReference type="InterPro" id="IPR009040">
    <property type="entry name" value="Ferritin-like_diiron"/>
</dbReference>
<accession>Q0PKG1</accession>
<dbReference type="PANTHER" id="PTHR11431:SF75">
    <property type="entry name" value="FERRITIN"/>
    <property type="match status" value="1"/>
</dbReference>
<dbReference type="PANTHER" id="PTHR11431">
    <property type="entry name" value="FERRITIN"/>
    <property type="match status" value="1"/>
</dbReference>
<keyword evidence="5 11" id="KW-0479">Metal-binding</keyword>
<dbReference type="GO" id="GO:0008198">
    <property type="term" value="F:ferrous iron binding"/>
    <property type="evidence" value="ECO:0007669"/>
    <property type="project" value="TreeGrafter"/>
</dbReference>
<dbReference type="PROSITE" id="PS50905">
    <property type="entry name" value="FERRITIN_LIKE"/>
    <property type="match status" value="1"/>
</dbReference>
<evidence type="ECO:0000256" key="3">
    <source>
        <dbReference type="ARBA" id="ARBA00022434"/>
    </source>
</evidence>
<dbReference type="InterPro" id="IPR001519">
    <property type="entry name" value="Ferritin"/>
</dbReference>
<dbReference type="FunFam" id="1.20.1260.10:FF:000024">
    <property type="entry name" value="Ferritin heavy chain"/>
    <property type="match status" value="1"/>
</dbReference>
<dbReference type="EC" id="1.16.3.1" evidence="12"/>
<evidence type="ECO:0000313" key="15">
    <source>
        <dbReference type="EMBL" id="ABG88845.1"/>
    </source>
</evidence>
<dbReference type="Pfam" id="PF00210">
    <property type="entry name" value="Ferritin"/>
    <property type="match status" value="1"/>
</dbReference>
<dbReference type="SUPFAM" id="SSF47240">
    <property type="entry name" value="Ferritin-like"/>
    <property type="match status" value="1"/>
</dbReference>
<evidence type="ECO:0000256" key="6">
    <source>
        <dbReference type="ARBA" id="ARBA00023002"/>
    </source>
</evidence>
<feature type="signal peptide" evidence="13">
    <location>
        <begin position="1"/>
        <end position="20"/>
    </location>
</feature>
<evidence type="ECO:0000256" key="8">
    <source>
        <dbReference type="ARBA" id="ARBA00023329"/>
    </source>
</evidence>
<keyword evidence="3 12" id="KW-0409">Iron storage</keyword>